<dbReference type="PROSITE" id="PS50056">
    <property type="entry name" value="TYR_PHOSPHATASE_2"/>
    <property type="match status" value="1"/>
</dbReference>
<dbReference type="InterPro" id="IPR000340">
    <property type="entry name" value="Dual-sp_phosphatase_cat-dom"/>
</dbReference>
<dbReference type="PANTHER" id="PTHR10159">
    <property type="entry name" value="DUAL SPECIFICITY PROTEIN PHOSPHATASE"/>
    <property type="match status" value="1"/>
</dbReference>
<dbReference type="PROSITE" id="PS50054">
    <property type="entry name" value="TYR_PHOSPHATASE_DUAL"/>
    <property type="match status" value="1"/>
</dbReference>
<evidence type="ECO:0000259" key="7">
    <source>
        <dbReference type="PROSITE" id="PS50056"/>
    </source>
</evidence>
<feature type="domain" description="Tyrosine specific protein phosphatases" evidence="7">
    <location>
        <begin position="90"/>
        <end position="149"/>
    </location>
</feature>
<dbReference type="CDD" id="cd14498">
    <property type="entry name" value="DSP"/>
    <property type="match status" value="1"/>
</dbReference>
<accession>A0ABR2CG38</accession>
<dbReference type="InterPro" id="IPR029021">
    <property type="entry name" value="Prot-tyrosine_phosphatase-like"/>
</dbReference>
<organism evidence="8 9">
    <name type="scientific">Hibiscus sabdariffa</name>
    <name type="common">roselle</name>
    <dbReference type="NCBI Taxonomy" id="183260"/>
    <lineage>
        <taxon>Eukaryota</taxon>
        <taxon>Viridiplantae</taxon>
        <taxon>Streptophyta</taxon>
        <taxon>Embryophyta</taxon>
        <taxon>Tracheophyta</taxon>
        <taxon>Spermatophyta</taxon>
        <taxon>Magnoliopsida</taxon>
        <taxon>eudicotyledons</taxon>
        <taxon>Gunneridae</taxon>
        <taxon>Pentapetalae</taxon>
        <taxon>rosids</taxon>
        <taxon>malvids</taxon>
        <taxon>Malvales</taxon>
        <taxon>Malvaceae</taxon>
        <taxon>Malvoideae</taxon>
        <taxon>Hibiscus</taxon>
    </lineage>
</organism>
<evidence type="ECO:0000256" key="3">
    <source>
        <dbReference type="ARBA" id="ARBA00022801"/>
    </source>
</evidence>
<evidence type="ECO:0000313" key="8">
    <source>
        <dbReference type="EMBL" id="KAK8518509.1"/>
    </source>
</evidence>
<dbReference type="InterPro" id="IPR000387">
    <property type="entry name" value="Tyr_Pase_dom"/>
</dbReference>
<dbReference type="Pfam" id="PF00782">
    <property type="entry name" value="DSPc"/>
    <property type="match status" value="1"/>
</dbReference>
<comment type="caution">
    <text evidence="8">The sequence shown here is derived from an EMBL/GenBank/DDBJ whole genome shotgun (WGS) entry which is preliminary data.</text>
</comment>
<dbReference type="SMART" id="SM00195">
    <property type="entry name" value="DSPc"/>
    <property type="match status" value="1"/>
</dbReference>
<dbReference type="EC" id="3.1.3.48" evidence="2"/>
<dbReference type="InterPro" id="IPR003595">
    <property type="entry name" value="Tyr_Pase_cat"/>
</dbReference>
<evidence type="ECO:0000259" key="6">
    <source>
        <dbReference type="PROSITE" id="PS50054"/>
    </source>
</evidence>
<dbReference type="SMART" id="SM00404">
    <property type="entry name" value="PTPc_motif"/>
    <property type="match status" value="1"/>
</dbReference>
<dbReference type="PANTHER" id="PTHR10159:SF503">
    <property type="entry name" value="DUAL SPECIFICITY PROTEIN PHOSPHATASE 1B"/>
    <property type="match status" value="1"/>
</dbReference>
<keyword evidence="5" id="KW-0472">Membrane</keyword>
<proteinExistence type="inferred from homology"/>
<evidence type="ECO:0000256" key="2">
    <source>
        <dbReference type="ARBA" id="ARBA00013064"/>
    </source>
</evidence>
<evidence type="ECO:0000256" key="4">
    <source>
        <dbReference type="ARBA" id="ARBA00022912"/>
    </source>
</evidence>
<evidence type="ECO:0000256" key="1">
    <source>
        <dbReference type="ARBA" id="ARBA00008601"/>
    </source>
</evidence>
<keyword evidence="9" id="KW-1185">Reference proteome</keyword>
<keyword evidence="5" id="KW-0812">Transmembrane</keyword>
<feature type="transmembrane region" description="Helical" evidence="5">
    <location>
        <begin position="110"/>
        <end position="130"/>
    </location>
</feature>
<keyword evidence="4" id="KW-0904">Protein phosphatase</keyword>
<sequence length="210" mass="24061">MDQIHYSLQKEIQESCRVDIHRCFQGNNGLCQIEEGLFLGSLGDASNKSALKSSNVTHILTVANLSVPSYPNEFVYKIIEVADREDTNLMQYFDECFGFIDEAKRLGGGVLVHCFMGISRSATVVIAYLMKKHGMRFSRALEHVKRRRPQVSPNPGFVLQLQHFEKSLRSRSYFGHFLQSSKSGKEDEKTRLDRSSLLCQSIFSWFNKRQ</sequence>
<dbReference type="InterPro" id="IPR016130">
    <property type="entry name" value="Tyr_Pase_AS"/>
</dbReference>
<keyword evidence="3" id="KW-0378">Hydrolase</keyword>
<protein>
    <recommendedName>
        <fullName evidence="2">protein-tyrosine-phosphatase</fullName>
        <ecNumber evidence="2">3.1.3.48</ecNumber>
    </recommendedName>
</protein>
<evidence type="ECO:0000256" key="5">
    <source>
        <dbReference type="SAM" id="Phobius"/>
    </source>
</evidence>
<reference evidence="8 9" key="1">
    <citation type="journal article" date="2024" name="G3 (Bethesda)">
        <title>Genome assembly of Hibiscus sabdariffa L. provides insights into metabolisms of medicinal natural products.</title>
        <authorList>
            <person name="Kim T."/>
        </authorList>
    </citation>
    <scope>NUCLEOTIDE SEQUENCE [LARGE SCALE GENOMIC DNA]</scope>
    <source>
        <strain evidence="8">TK-2024</strain>
        <tissue evidence="8">Old leaves</tissue>
    </source>
</reference>
<dbReference type="SUPFAM" id="SSF52799">
    <property type="entry name" value="(Phosphotyrosine protein) phosphatases II"/>
    <property type="match status" value="1"/>
</dbReference>
<feature type="domain" description="Tyrosine-protein phosphatase" evidence="6">
    <location>
        <begin position="29"/>
        <end position="170"/>
    </location>
</feature>
<evidence type="ECO:0000313" key="9">
    <source>
        <dbReference type="Proteomes" id="UP001472677"/>
    </source>
</evidence>
<name>A0ABR2CG38_9ROSI</name>
<comment type="similarity">
    <text evidence="1">Belongs to the protein-tyrosine phosphatase family. Non-receptor class dual specificity subfamily.</text>
</comment>
<gene>
    <name evidence="8" type="ORF">V6N12_017656</name>
</gene>
<dbReference type="InterPro" id="IPR020422">
    <property type="entry name" value="TYR_PHOSPHATASE_DUAL_dom"/>
</dbReference>
<dbReference type="PROSITE" id="PS00383">
    <property type="entry name" value="TYR_PHOSPHATASE_1"/>
    <property type="match status" value="1"/>
</dbReference>
<keyword evidence="5" id="KW-1133">Transmembrane helix</keyword>
<dbReference type="Gene3D" id="3.90.190.10">
    <property type="entry name" value="Protein tyrosine phosphatase superfamily"/>
    <property type="match status" value="1"/>
</dbReference>
<dbReference type="EMBL" id="JBBPBM010000053">
    <property type="protein sequence ID" value="KAK8518509.1"/>
    <property type="molecule type" value="Genomic_DNA"/>
</dbReference>
<dbReference type="Proteomes" id="UP001472677">
    <property type="component" value="Unassembled WGS sequence"/>
</dbReference>